<keyword evidence="5 12" id="KW-1133">Transmembrane helix</keyword>
<name>A0ABX1NZF5_9RHOO</name>
<evidence type="ECO:0000256" key="4">
    <source>
        <dbReference type="ARBA" id="ARBA00022692"/>
    </source>
</evidence>
<sequence length="127" mass="13420">MTVSAFAAVGAGAAVGAWLRWGLGLLLNPMFLTIPFGTLAANLLGGLLMGGTLAWIHAVPEMPPALRLLLTTGFLGGLTTFSTFSAEGLHLMQRGEWGWLALHTLVHVAGSLLMAWVGYTAFNVWRG</sequence>
<protein>
    <recommendedName>
        <fullName evidence="12">Fluoride-specific ion channel FluC</fullName>
    </recommendedName>
</protein>
<evidence type="ECO:0000256" key="9">
    <source>
        <dbReference type="ARBA" id="ARBA00023303"/>
    </source>
</evidence>
<reference evidence="13 14" key="1">
    <citation type="submission" date="2019-12" db="EMBL/GenBank/DDBJ databases">
        <title>Comparative genomics gives insights into the taxonomy of the Azoarcus-Aromatoleum group and reveals separate origins of nif in the plant-associated Azoarcus and non-plant-associated Aromatoleum sub-groups.</title>
        <authorList>
            <person name="Lafos M."/>
            <person name="Maluk M."/>
            <person name="Batista M."/>
            <person name="Junghare M."/>
            <person name="Carmona M."/>
            <person name="Faoro H."/>
            <person name="Cruz L.M."/>
            <person name="Battistoni F."/>
            <person name="De Souza E."/>
            <person name="Pedrosa F."/>
            <person name="Chen W.-M."/>
            <person name="Poole P.S."/>
            <person name="Dixon R.A."/>
            <person name="James E.K."/>
        </authorList>
    </citation>
    <scope>NUCLEOTIDE SEQUENCE [LARGE SCALE GENOMIC DNA]</scope>
    <source>
        <strain evidence="13 14">PbN1</strain>
    </source>
</reference>
<dbReference type="NCBIfam" id="TIGR00494">
    <property type="entry name" value="crcB"/>
    <property type="match status" value="1"/>
</dbReference>
<dbReference type="EMBL" id="WTVP01000065">
    <property type="protein sequence ID" value="NMG17228.1"/>
    <property type="molecule type" value="Genomic_DNA"/>
</dbReference>
<keyword evidence="6 12" id="KW-0915">Sodium</keyword>
<comment type="caution">
    <text evidence="13">The sequence shown here is derived from an EMBL/GenBank/DDBJ whole genome shotgun (WGS) entry which is preliminary data.</text>
</comment>
<proteinExistence type="inferred from homology"/>
<feature type="binding site" evidence="12">
    <location>
        <position position="79"/>
    </location>
    <ligand>
        <name>Na(+)</name>
        <dbReference type="ChEBI" id="CHEBI:29101"/>
        <note>structural</note>
    </ligand>
</feature>
<gene>
    <name evidence="12 13" type="primary">crcB</name>
    <name evidence="12" type="synonym">fluC</name>
    <name evidence="13" type="ORF">GPA24_17135</name>
</gene>
<dbReference type="InterPro" id="IPR003691">
    <property type="entry name" value="FluC"/>
</dbReference>
<evidence type="ECO:0000256" key="10">
    <source>
        <dbReference type="ARBA" id="ARBA00035120"/>
    </source>
</evidence>
<dbReference type="PANTHER" id="PTHR28259">
    <property type="entry name" value="FLUORIDE EXPORT PROTEIN 1-RELATED"/>
    <property type="match status" value="1"/>
</dbReference>
<evidence type="ECO:0000256" key="8">
    <source>
        <dbReference type="ARBA" id="ARBA00023136"/>
    </source>
</evidence>
<keyword evidence="12" id="KW-0479">Metal-binding</keyword>
<keyword evidence="8 12" id="KW-0472">Membrane</keyword>
<feature type="transmembrane region" description="Helical" evidence="12">
    <location>
        <begin position="32"/>
        <end position="56"/>
    </location>
</feature>
<evidence type="ECO:0000256" key="7">
    <source>
        <dbReference type="ARBA" id="ARBA00023065"/>
    </source>
</evidence>
<dbReference type="HAMAP" id="MF_00454">
    <property type="entry name" value="FluC"/>
    <property type="match status" value="1"/>
</dbReference>
<dbReference type="PANTHER" id="PTHR28259:SF1">
    <property type="entry name" value="FLUORIDE EXPORT PROTEIN 1-RELATED"/>
    <property type="match status" value="1"/>
</dbReference>
<keyword evidence="3" id="KW-0997">Cell inner membrane</keyword>
<evidence type="ECO:0000256" key="3">
    <source>
        <dbReference type="ARBA" id="ARBA00022519"/>
    </source>
</evidence>
<keyword evidence="7 12" id="KW-0406">Ion transport</keyword>
<accession>A0ABX1NZF5</accession>
<feature type="binding site" evidence="12">
    <location>
        <position position="76"/>
    </location>
    <ligand>
        <name>Na(+)</name>
        <dbReference type="ChEBI" id="CHEBI:29101"/>
        <note>structural</note>
    </ligand>
</feature>
<comment type="subcellular location">
    <subcellularLocation>
        <location evidence="1 12">Cell membrane</location>
        <topology evidence="1 12">Multi-pass membrane protein</topology>
    </subcellularLocation>
</comment>
<evidence type="ECO:0000256" key="6">
    <source>
        <dbReference type="ARBA" id="ARBA00023053"/>
    </source>
</evidence>
<comment type="function">
    <text evidence="12">Fluoride-specific ion channel. Important for reducing fluoride concentration in the cell, thus reducing its toxicity.</text>
</comment>
<evidence type="ECO:0000256" key="1">
    <source>
        <dbReference type="ARBA" id="ARBA00004651"/>
    </source>
</evidence>
<evidence type="ECO:0000313" key="14">
    <source>
        <dbReference type="Proteomes" id="UP000633943"/>
    </source>
</evidence>
<evidence type="ECO:0000256" key="2">
    <source>
        <dbReference type="ARBA" id="ARBA00022475"/>
    </source>
</evidence>
<keyword evidence="9 12" id="KW-0407">Ion channel</keyword>
<evidence type="ECO:0000256" key="11">
    <source>
        <dbReference type="ARBA" id="ARBA00035585"/>
    </source>
</evidence>
<comment type="activity regulation">
    <text evidence="12">Na(+) is not transported, but it plays an essential structural role and its presence is essential for fluoride channel function.</text>
</comment>
<dbReference type="NCBIfam" id="NF010792">
    <property type="entry name" value="PRK14196.1"/>
    <property type="match status" value="1"/>
</dbReference>
<comment type="catalytic activity">
    <reaction evidence="11">
        <text>fluoride(in) = fluoride(out)</text>
        <dbReference type="Rhea" id="RHEA:76159"/>
        <dbReference type="ChEBI" id="CHEBI:17051"/>
    </reaction>
    <physiologicalReaction direction="left-to-right" evidence="11">
        <dbReference type="Rhea" id="RHEA:76160"/>
    </physiologicalReaction>
</comment>
<comment type="similarity">
    <text evidence="10 12">Belongs to the fluoride channel Fluc/FEX (TC 1.A.43) family.</text>
</comment>
<feature type="transmembrane region" description="Helical" evidence="12">
    <location>
        <begin position="68"/>
        <end position="86"/>
    </location>
</feature>
<evidence type="ECO:0000256" key="5">
    <source>
        <dbReference type="ARBA" id="ARBA00022989"/>
    </source>
</evidence>
<feature type="transmembrane region" description="Helical" evidence="12">
    <location>
        <begin position="98"/>
        <end position="122"/>
    </location>
</feature>
<keyword evidence="4 12" id="KW-0812">Transmembrane</keyword>
<evidence type="ECO:0000313" key="13">
    <source>
        <dbReference type="EMBL" id="NMG17228.1"/>
    </source>
</evidence>
<keyword evidence="14" id="KW-1185">Reference proteome</keyword>
<evidence type="ECO:0000256" key="12">
    <source>
        <dbReference type="HAMAP-Rule" id="MF_00454"/>
    </source>
</evidence>
<dbReference type="Proteomes" id="UP000633943">
    <property type="component" value="Unassembled WGS sequence"/>
</dbReference>
<keyword evidence="2 12" id="KW-1003">Cell membrane</keyword>
<keyword evidence="12" id="KW-0813">Transport</keyword>
<dbReference type="Pfam" id="PF02537">
    <property type="entry name" value="CRCB"/>
    <property type="match status" value="1"/>
</dbReference>
<organism evidence="13 14">
    <name type="scientific">Aromatoleum bremense</name>
    <dbReference type="NCBI Taxonomy" id="76115"/>
    <lineage>
        <taxon>Bacteria</taxon>
        <taxon>Pseudomonadati</taxon>
        <taxon>Pseudomonadota</taxon>
        <taxon>Betaproteobacteria</taxon>
        <taxon>Rhodocyclales</taxon>
        <taxon>Rhodocyclaceae</taxon>
        <taxon>Aromatoleum</taxon>
    </lineage>
</organism>